<dbReference type="EMBL" id="GBXM01107508">
    <property type="protein sequence ID" value="JAH01069.1"/>
    <property type="molecule type" value="Transcribed_RNA"/>
</dbReference>
<dbReference type="AlphaFoldDB" id="A0A0E9P985"/>
<protein>
    <submittedName>
        <fullName evidence="1">Uncharacterized protein</fullName>
    </submittedName>
</protein>
<reference evidence="1" key="2">
    <citation type="journal article" date="2015" name="Fish Shellfish Immunol.">
        <title>Early steps in the European eel (Anguilla anguilla)-Vibrio vulnificus interaction in the gills: Role of the RtxA13 toxin.</title>
        <authorList>
            <person name="Callol A."/>
            <person name="Pajuelo D."/>
            <person name="Ebbesson L."/>
            <person name="Teles M."/>
            <person name="MacKenzie S."/>
            <person name="Amaro C."/>
        </authorList>
    </citation>
    <scope>NUCLEOTIDE SEQUENCE</scope>
</reference>
<sequence>MLAKQKLGYDSYILNSHEVAKLSKKNCLVNYITVASQNTPNEEVG</sequence>
<evidence type="ECO:0000313" key="1">
    <source>
        <dbReference type="EMBL" id="JAH01069.1"/>
    </source>
</evidence>
<proteinExistence type="predicted"/>
<accession>A0A0E9P985</accession>
<reference evidence="1" key="1">
    <citation type="submission" date="2014-11" db="EMBL/GenBank/DDBJ databases">
        <authorList>
            <person name="Amaro Gonzalez C."/>
        </authorList>
    </citation>
    <scope>NUCLEOTIDE SEQUENCE</scope>
</reference>
<name>A0A0E9P985_ANGAN</name>
<organism evidence="1">
    <name type="scientific">Anguilla anguilla</name>
    <name type="common">European freshwater eel</name>
    <name type="synonym">Muraena anguilla</name>
    <dbReference type="NCBI Taxonomy" id="7936"/>
    <lineage>
        <taxon>Eukaryota</taxon>
        <taxon>Metazoa</taxon>
        <taxon>Chordata</taxon>
        <taxon>Craniata</taxon>
        <taxon>Vertebrata</taxon>
        <taxon>Euteleostomi</taxon>
        <taxon>Actinopterygii</taxon>
        <taxon>Neopterygii</taxon>
        <taxon>Teleostei</taxon>
        <taxon>Anguilliformes</taxon>
        <taxon>Anguillidae</taxon>
        <taxon>Anguilla</taxon>
    </lineage>
</organism>